<organism evidence="1 2">
    <name type="scientific">Caenorhabditis japonica</name>
    <dbReference type="NCBI Taxonomy" id="281687"/>
    <lineage>
        <taxon>Eukaryota</taxon>
        <taxon>Metazoa</taxon>
        <taxon>Ecdysozoa</taxon>
        <taxon>Nematoda</taxon>
        <taxon>Chromadorea</taxon>
        <taxon>Rhabditida</taxon>
        <taxon>Rhabditina</taxon>
        <taxon>Rhabditomorpha</taxon>
        <taxon>Rhabditoidea</taxon>
        <taxon>Rhabditidae</taxon>
        <taxon>Peloderinae</taxon>
        <taxon>Caenorhabditis</taxon>
    </lineage>
</organism>
<protein>
    <submittedName>
        <fullName evidence="1">Uncharacterized protein</fullName>
    </submittedName>
</protein>
<accession>A0A8R1IJ57</accession>
<reference evidence="1" key="2">
    <citation type="submission" date="2022-06" db="UniProtKB">
        <authorList>
            <consortium name="EnsemblMetazoa"/>
        </authorList>
    </citation>
    <scope>IDENTIFICATION</scope>
    <source>
        <strain evidence="1">DF5081</strain>
    </source>
</reference>
<reference evidence="2" key="1">
    <citation type="submission" date="2010-08" db="EMBL/GenBank/DDBJ databases">
        <authorList>
            <consortium name="Caenorhabditis japonica Sequencing Consortium"/>
            <person name="Wilson R.K."/>
        </authorList>
    </citation>
    <scope>NUCLEOTIDE SEQUENCE [LARGE SCALE GENOMIC DNA]</scope>
    <source>
        <strain evidence="2">DF5081</strain>
    </source>
</reference>
<evidence type="ECO:0000313" key="2">
    <source>
        <dbReference type="Proteomes" id="UP000005237"/>
    </source>
</evidence>
<evidence type="ECO:0000313" key="1">
    <source>
        <dbReference type="EnsemblMetazoa" id="CJA37301.1"/>
    </source>
</evidence>
<proteinExistence type="predicted"/>
<dbReference type="EnsemblMetazoa" id="CJA37301.1">
    <property type="protein sequence ID" value="CJA37301.1"/>
    <property type="gene ID" value="WBGene00213148"/>
</dbReference>
<name>A0A8R1IJ57_CAEJA</name>
<dbReference type="Proteomes" id="UP000005237">
    <property type="component" value="Unassembled WGS sequence"/>
</dbReference>
<keyword evidence="2" id="KW-1185">Reference proteome</keyword>
<sequence length="151" mass="17193">MSHLLAAAKFIIDSKADKVARKLYSACPRKGQNRASCVKFDKQRSEYVIRELGNANYSVLKVGRGNVQWAEYEVVDYLNCMCDVQEDPPLPGDIDPQEYEFRITEWKRCALCLAPAHFSCTIATKTCQCSPGSFFELYSDNFQQEIDSDEN</sequence>
<dbReference type="AlphaFoldDB" id="A0A8R1IJ57"/>